<proteinExistence type="predicted"/>
<comment type="caution">
    <text evidence="1">The sequence shown here is derived from an EMBL/GenBank/DDBJ whole genome shotgun (WGS) entry which is preliminary data.</text>
</comment>
<name>A0ABR2Q6H7_9ROSI</name>
<gene>
    <name evidence="1" type="ORF">V6N11_076519</name>
</gene>
<dbReference type="Proteomes" id="UP001396334">
    <property type="component" value="Unassembled WGS sequence"/>
</dbReference>
<evidence type="ECO:0000313" key="1">
    <source>
        <dbReference type="EMBL" id="KAK8996279.1"/>
    </source>
</evidence>
<reference evidence="1 2" key="1">
    <citation type="journal article" date="2024" name="G3 (Bethesda)">
        <title>Genome assembly of Hibiscus sabdariffa L. provides insights into metabolisms of medicinal natural products.</title>
        <authorList>
            <person name="Kim T."/>
        </authorList>
    </citation>
    <scope>NUCLEOTIDE SEQUENCE [LARGE SCALE GENOMIC DNA]</scope>
    <source>
        <strain evidence="1">TK-2024</strain>
        <tissue evidence="1">Old leaves</tissue>
    </source>
</reference>
<protein>
    <submittedName>
        <fullName evidence="1">Uncharacterized protein</fullName>
    </submittedName>
</protein>
<organism evidence="1 2">
    <name type="scientific">Hibiscus sabdariffa</name>
    <name type="common">roselle</name>
    <dbReference type="NCBI Taxonomy" id="183260"/>
    <lineage>
        <taxon>Eukaryota</taxon>
        <taxon>Viridiplantae</taxon>
        <taxon>Streptophyta</taxon>
        <taxon>Embryophyta</taxon>
        <taxon>Tracheophyta</taxon>
        <taxon>Spermatophyta</taxon>
        <taxon>Magnoliopsida</taxon>
        <taxon>eudicotyledons</taxon>
        <taxon>Gunneridae</taxon>
        <taxon>Pentapetalae</taxon>
        <taxon>rosids</taxon>
        <taxon>malvids</taxon>
        <taxon>Malvales</taxon>
        <taxon>Malvaceae</taxon>
        <taxon>Malvoideae</taxon>
        <taxon>Hibiscus</taxon>
    </lineage>
</organism>
<dbReference type="EMBL" id="JBBPBN010000045">
    <property type="protein sequence ID" value="KAK8996279.1"/>
    <property type="molecule type" value="Genomic_DNA"/>
</dbReference>
<accession>A0ABR2Q6H7</accession>
<evidence type="ECO:0000313" key="2">
    <source>
        <dbReference type="Proteomes" id="UP001396334"/>
    </source>
</evidence>
<sequence>MVGRLLLRAVNANKVMDNGTIMCLGLRGSEKSKPERSMVPAGAKKIFRGVAVGTDTPLFLALKRRGSRVGVRFLDRSWEGALGPA</sequence>
<keyword evidence="2" id="KW-1185">Reference proteome</keyword>